<protein>
    <submittedName>
        <fullName evidence="7">Glutathione-regulated potassium-efflux system protein KefB</fullName>
    </submittedName>
    <submittedName>
        <fullName evidence="8">Sodium:proton exchanger</fullName>
    </submittedName>
</protein>
<dbReference type="PANTHER" id="PTHR43021">
    <property type="entry name" value="NA(+)/H(+) ANTIPORTER-RELATED"/>
    <property type="match status" value="1"/>
</dbReference>
<accession>A0A2K9ELV2</accession>
<evidence type="ECO:0000256" key="5">
    <source>
        <dbReference type="SAM" id="Phobius"/>
    </source>
</evidence>
<sequence>MELILKICIVLLAGAIGGKITSHFKLPNVSGYLVAGLLLGPSFFNYLSSGDINSFTIISEFALGIIAFSIGNEFTIKEMSKLGKSIAIITFAEVVGAVAIVFSIMYFLFNQSFAFSAVIAAMSASTAPAATLLIIRQYNAKGPLTKTILPVVALDDVFGIVSFGIAMSLAKLSVGNQQTSLFKMFSGPFIEIGGSLLLGLVLGILLSLITKKAKGRDEMQVTSLAAIGIAAGLAHYLNLSPLLTCIMMGTTLVNLAHKPQRVFDSVDDFASPIYVLFFTLAGASLDISILTKVGLMGVAYIFARAAGKMLGSWVGAKSVKADPAVRKYLGLSLLPQGGVAIGLSVLVRQQLPQYATDITTIIMFSILVYELLGPVFAKIALQKAGEIDGGKKRRDLASKNNENPKIAY</sequence>
<feature type="transmembrane region" description="Helical" evidence="5">
    <location>
        <begin position="52"/>
        <end position="74"/>
    </location>
</feature>
<name>A0A2K9ELV2_9FIRM</name>
<evidence type="ECO:0000313" key="8">
    <source>
        <dbReference type="EMBL" id="PQQ65904.1"/>
    </source>
</evidence>
<keyword evidence="3 5" id="KW-1133">Transmembrane helix</keyword>
<feature type="transmembrane region" description="Helical" evidence="5">
    <location>
        <begin position="113"/>
        <end position="135"/>
    </location>
</feature>
<dbReference type="OrthoDB" id="9778229at2"/>
<feature type="transmembrane region" description="Helical" evidence="5">
    <location>
        <begin position="358"/>
        <end position="381"/>
    </location>
</feature>
<feature type="domain" description="Cation/H+ exchanger transmembrane" evidence="6">
    <location>
        <begin position="11"/>
        <end position="370"/>
    </location>
</feature>
<dbReference type="InterPro" id="IPR038770">
    <property type="entry name" value="Na+/solute_symporter_sf"/>
</dbReference>
<evidence type="ECO:0000259" key="6">
    <source>
        <dbReference type="Pfam" id="PF00999"/>
    </source>
</evidence>
<dbReference type="KEGG" id="hsc:HVS_15865"/>
<feature type="transmembrane region" description="Helical" evidence="5">
    <location>
        <begin position="147"/>
        <end position="169"/>
    </location>
</feature>
<evidence type="ECO:0000256" key="4">
    <source>
        <dbReference type="ARBA" id="ARBA00023136"/>
    </source>
</evidence>
<feature type="transmembrane region" description="Helical" evidence="5">
    <location>
        <begin position="273"/>
        <end position="303"/>
    </location>
</feature>
<feature type="transmembrane region" description="Helical" evidence="5">
    <location>
        <begin position="221"/>
        <end position="253"/>
    </location>
</feature>
<dbReference type="GO" id="GO:0016020">
    <property type="term" value="C:membrane"/>
    <property type="evidence" value="ECO:0007669"/>
    <property type="project" value="UniProtKB-SubCell"/>
</dbReference>
<dbReference type="InterPro" id="IPR006153">
    <property type="entry name" value="Cation/H_exchanger_TM"/>
</dbReference>
<evidence type="ECO:0000256" key="3">
    <source>
        <dbReference type="ARBA" id="ARBA00022989"/>
    </source>
</evidence>
<dbReference type="Pfam" id="PF00999">
    <property type="entry name" value="Na_H_Exchanger"/>
    <property type="match status" value="1"/>
</dbReference>
<feature type="transmembrane region" description="Helical" evidence="5">
    <location>
        <begin position="86"/>
        <end position="107"/>
    </location>
</feature>
<feature type="transmembrane region" description="Helical" evidence="5">
    <location>
        <begin position="328"/>
        <end position="346"/>
    </location>
</feature>
<dbReference type="AlphaFoldDB" id="A0A2K9ELV2"/>
<dbReference type="Gene3D" id="1.20.1530.20">
    <property type="match status" value="1"/>
</dbReference>
<reference evidence="7 9" key="1">
    <citation type="submission" date="2017-12" db="EMBL/GenBank/DDBJ databases">
        <title>Complete genome sequence of Herbivorax saccincola GGR1, a novel Cellulosome-producing hydrolytic bacterium in a thermophilic biogas plant, established by Illumina and Nanopore MinION sequencing.</title>
        <authorList>
            <person name="Pechtl A."/>
            <person name="Ruckert C."/>
            <person name="Koeck D.E."/>
            <person name="Maus I."/>
            <person name="Winkler A."/>
            <person name="Kalinowski J."/>
            <person name="Puhler A."/>
            <person name="Schwarz W.W."/>
            <person name="Zverlov V.V."/>
            <person name="Schluter A."/>
            <person name="Liebl W."/>
        </authorList>
    </citation>
    <scope>NUCLEOTIDE SEQUENCE [LARGE SCALE GENOMIC DNA]</scope>
    <source>
        <strain evidence="7">GGR1</strain>
        <strain evidence="9">SR1</strain>
    </source>
</reference>
<evidence type="ECO:0000256" key="1">
    <source>
        <dbReference type="ARBA" id="ARBA00004141"/>
    </source>
</evidence>
<keyword evidence="9" id="KW-1185">Reference proteome</keyword>
<organism evidence="7 9">
    <name type="scientific">Acetivibrio saccincola</name>
    <dbReference type="NCBI Taxonomy" id="1677857"/>
    <lineage>
        <taxon>Bacteria</taxon>
        <taxon>Bacillati</taxon>
        <taxon>Bacillota</taxon>
        <taxon>Clostridia</taxon>
        <taxon>Eubacteriales</taxon>
        <taxon>Oscillospiraceae</taxon>
        <taxon>Acetivibrio</taxon>
    </lineage>
</organism>
<dbReference type="PANTHER" id="PTHR43021:SF2">
    <property type="entry name" value="CATION_H+ EXCHANGER DOMAIN-CONTAINING PROTEIN"/>
    <property type="match status" value="1"/>
</dbReference>
<dbReference type="GO" id="GO:0015297">
    <property type="term" value="F:antiporter activity"/>
    <property type="evidence" value="ECO:0007669"/>
    <property type="project" value="InterPro"/>
</dbReference>
<evidence type="ECO:0000256" key="2">
    <source>
        <dbReference type="ARBA" id="ARBA00022692"/>
    </source>
</evidence>
<dbReference type="GO" id="GO:1902600">
    <property type="term" value="P:proton transmembrane transport"/>
    <property type="evidence" value="ECO:0007669"/>
    <property type="project" value="InterPro"/>
</dbReference>
<dbReference type="RefSeq" id="WP_101303794.1">
    <property type="nucleotide sequence ID" value="NZ_CP025197.1"/>
</dbReference>
<dbReference type="Proteomes" id="UP000239720">
    <property type="component" value="Unassembled WGS sequence"/>
</dbReference>
<dbReference type="EMBL" id="CP025197">
    <property type="protein sequence ID" value="AUG59013.1"/>
    <property type="molecule type" value="Genomic_DNA"/>
</dbReference>
<keyword evidence="2 5" id="KW-0812">Transmembrane</keyword>
<gene>
    <name evidence="7" type="primary">kefB</name>
    <name evidence="8" type="ORF">B9R14_03400</name>
    <name evidence="7" type="ORF">HVS_15865</name>
</gene>
<dbReference type="Proteomes" id="UP000233534">
    <property type="component" value="Chromosome"/>
</dbReference>
<comment type="subcellular location">
    <subcellularLocation>
        <location evidence="1">Membrane</location>
        <topology evidence="1">Multi-pass membrane protein</topology>
    </subcellularLocation>
</comment>
<evidence type="ECO:0000313" key="7">
    <source>
        <dbReference type="EMBL" id="AUG59013.1"/>
    </source>
</evidence>
<evidence type="ECO:0000313" key="9">
    <source>
        <dbReference type="Proteomes" id="UP000233534"/>
    </source>
</evidence>
<feature type="transmembrane region" description="Helical" evidence="5">
    <location>
        <begin position="189"/>
        <end position="209"/>
    </location>
</feature>
<reference evidence="8 10" key="2">
    <citation type="journal article" date="2018" name="Syst. Appl. Microbiol.">
        <title>Characterization and high-quality draft genome sequence of Herbivorax saccincola A7, an anaerobic, alkaliphilic, thermophilic, cellulolytic, and xylanolytic bacterium.</title>
        <authorList>
            <person name="Aikawa S."/>
            <person name="Baramee S."/>
            <person name="Sermsathanaswadi J."/>
            <person name="Thianheng P."/>
            <person name="Tachaapaikoon C."/>
            <person name="Shikata A."/>
            <person name="Waeonukul R."/>
            <person name="Pason P."/>
            <person name="Ratanakhanokchai K."/>
            <person name="Kosugi A."/>
        </authorList>
    </citation>
    <scope>NUCLEOTIDE SEQUENCE [LARGE SCALE GENOMIC DNA]</scope>
    <source>
        <strain evidence="8 10">A7</strain>
    </source>
</reference>
<proteinExistence type="predicted"/>
<dbReference type="EMBL" id="NEMB01000003">
    <property type="protein sequence ID" value="PQQ65904.1"/>
    <property type="molecule type" value="Genomic_DNA"/>
</dbReference>
<keyword evidence="4 5" id="KW-0472">Membrane</keyword>
<evidence type="ECO:0000313" key="10">
    <source>
        <dbReference type="Proteomes" id="UP000239720"/>
    </source>
</evidence>